<dbReference type="PANTHER" id="PTHR40644">
    <property type="entry name" value="UPF0653 PROTEIN C607.02C"/>
    <property type="match status" value="1"/>
</dbReference>
<feature type="compositionally biased region" description="Basic and acidic residues" evidence="1">
    <location>
        <begin position="74"/>
        <end position="95"/>
    </location>
</feature>
<evidence type="ECO:0000313" key="3">
    <source>
        <dbReference type="Proteomes" id="UP001556367"/>
    </source>
</evidence>
<reference evidence="3" key="1">
    <citation type="submission" date="2024-06" db="EMBL/GenBank/DDBJ databases">
        <title>Multi-omics analyses provide insights into the biosynthesis of the anticancer antibiotic pleurotin in Hohenbuehelia grisea.</title>
        <authorList>
            <person name="Weaver J.A."/>
            <person name="Alberti F."/>
        </authorList>
    </citation>
    <scope>NUCLEOTIDE SEQUENCE [LARGE SCALE GENOMIC DNA]</scope>
    <source>
        <strain evidence="3">T-177</strain>
    </source>
</reference>
<accession>A0ABR3JY08</accession>
<name>A0ABR3JY08_9AGAR</name>
<evidence type="ECO:0000256" key="1">
    <source>
        <dbReference type="SAM" id="MobiDB-lite"/>
    </source>
</evidence>
<feature type="region of interest" description="Disordered" evidence="1">
    <location>
        <begin position="50"/>
        <end position="234"/>
    </location>
</feature>
<protein>
    <submittedName>
        <fullName evidence="2">Uncharacterized protein</fullName>
    </submittedName>
</protein>
<sequence>MPHKRAKRSVREQQRIERGSDMAPGSSSISDEAIPKSIARVLNAAKVREEWKASKRKHAGDGEDHPTSTKKARRDAAGKTQSDKKGKGKEKETELKILPGESIQHFNKRVEDNMRASVKSAMHSSKVVTRHAQRAELEAKKSKKAAKPNPGNKRHTSPNGSDNSDVEAKSKPSATSAREPVKDFASRSTSAPKRLNDIAQAPPEFKNLPRGARKQGNTLPGNSKADHVLSMAQKLMMEQERERVIQKYRELKAQKLAEQSVSSKA</sequence>
<evidence type="ECO:0000313" key="2">
    <source>
        <dbReference type="EMBL" id="KAL0960489.1"/>
    </source>
</evidence>
<dbReference type="EMBL" id="JASNQZ010000001">
    <property type="protein sequence ID" value="KAL0960489.1"/>
    <property type="molecule type" value="Genomic_DNA"/>
</dbReference>
<organism evidence="2 3">
    <name type="scientific">Hohenbuehelia grisea</name>
    <dbReference type="NCBI Taxonomy" id="104357"/>
    <lineage>
        <taxon>Eukaryota</taxon>
        <taxon>Fungi</taxon>
        <taxon>Dikarya</taxon>
        <taxon>Basidiomycota</taxon>
        <taxon>Agaricomycotina</taxon>
        <taxon>Agaricomycetes</taxon>
        <taxon>Agaricomycetidae</taxon>
        <taxon>Agaricales</taxon>
        <taxon>Pleurotineae</taxon>
        <taxon>Pleurotaceae</taxon>
        <taxon>Hohenbuehelia</taxon>
    </lineage>
</organism>
<feature type="compositionally biased region" description="Basic and acidic residues" evidence="1">
    <location>
        <begin position="9"/>
        <end position="20"/>
    </location>
</feature>
<dbReference type="PANTHER" id="PTHR40644:SF1">
    <property type="entry name" value="UPF0653 PROTEIN C607.02C"/>
    <property type="match status" value="1"/>
</dbReference>
<feature type="compositionally biased region" description="Basic and acidic residues" evidence="1">
    <location>
        <begin position="50"/>
        <end position="67"/>
    </location>
</feature>
<comment type="caution">
    <text evidence="2">The sequence shown here is derived from an EMBL/GenBank/DDBJ whole genome shotgun (WGS) entry which is preliminary data.</text>
</comment>
<proteinExistence type="predicted"/>
<keyword evidence="3" id="KW-1185">Reference proteome</keyword>
<feature type="region of interest" description="Disordered" evidence="1">
    <location>
        <begin position="1"/>
        <end position="36"/>
    </location>
</feature>
<dbReference type="Proteomes" id="UP001556367">
    <property type="component" value="Unassembled WGS sequence"/>
</dbReference>
<feature type="compositionally biased region" description="Basic residues" evidence="1">
    <location>
        <begin position="141"/>
        <end position="156"/>
    </location>
</feature>
<gene>
    <name evidence="2" type="ORF">HGRIS_005529</name>
</gene>